<protein>
    <recommendedName>
        <fullName evidence="3">DNA-directed RNA polymerase subunit beta</fullName>
    </recommendedName>
</protein>
<dbReference type="EMBL" id="RJSF01000040">
    <property type="protein sequence ID" value="RNM14158.1"/>
    <property type="molecule type" value="Genomic_DNA"/>
</dbReference>
<accession>A0A3N0GPS3</accession>
<organism evidence="1 2">
    <name type="scientific">Nocardioides pocheonensis</name>
    <dbReference type="NCBI Taxonomy" id="661485"/>
    <lineage>
        <taxon>Bacteria</taxon>
        <taxon>Bacillati</taxon>
        <taxon>Actinomycetota</taxon>
        <taxon>Actinomycetes</taxon>
        <taxon>Propionibacteriales</taxon>
        <taxon>Nocardioidaceae</taxon>
        <taxon>Nocardioides</taxon>
    </lineage>
</organism>
<evidence type="ECO:0000313" key="2">
    <source>
        <dbReference type="Proteomes" id="UP000279994"/>
    </source>
</evidence>
<evidence type="ECO:0000313" key="1">
    <source>
        <dbReference type="EMBL" id="RNM14158.1"/>
    </source>
</evidence>
<evidence type="ECO:0008006" key="3">
    <source>
        <dbReference type="Google" id="ProtNLM"/>
    </source>
</evidence>
<dbReference type="OrthoDB" id="5188280at2"/>
<sequence length="206" mass="21510">MSERQHHRPAMPGSASFEAIETTDHGADPALLAEAADRAATALVRGARDQADEALVSRVVHLADTEGLETLAELWAGAPADSLAGVLWRLYVLRSWVYADPGTAAREFDRGRALAPVAEAISGVEEPPGPPEVQALVDAVLGGVVVGDFADTVFRAAAFARVAAAGRALAEADGDSSYHSDLAAARLLTLADQLERAGHLELEGKL</sequence>
<dbReference type="RefSeq" id="WP_123223565.1">
    <property type="nucleotide sequence ID" value="NZ_RJSF01000040.1"/>
</dbReference>
<reference evidence="1 2" key="1">
    <citation type="submission" date="2018-11" db="EMBL/GenBank/DDBJ databases">
        <authorList>
            <person name="Li F."/>
        </authorList>
    </citation>
    <scope>NUCLEOTIDE SEQUENCE [LARGE SCALE GENOMIC DNA]</scope>
    <source>
        <strain evidence="1 2">Gsoil 818</strain>
    </source>
</reference>
<dbReference type="AlphaFoldDB" id="A0A3N0GPS3"/>
<comment type="caution">
    <text evidence="1">The sequence shown here is derived from an EMBL/GenBank/DDBJ whole genome shotgun (WGS) entry which is preliminary data.</text>
</comment>
<gene>
    <name evidence="1" type="ORF">EFL26_14625</name>
</gene>
<proteinExistence type="predicted"/>
<dbReference type="Proteomes" id="UP000279994">
    <property type="component" value="Unassembled WGS sequence"/>
</dbReference>
<keyword evidence="2" id="KW-1185">Reference proteome</keyword>
<name>A0A3N0GPS3_9ACTN</name>